<keyword evidence="3" id="KW-1185">Reference proteome</keyword>
<dbReference type="Proteomes" id="UP000239001">
    <property type="component" value="Unassembled WGS sequence"/>
</dbReference>
<evidence type="ECO:0000259" key="1">
    <source>
        <dbReference type="Pfam" id="PF18929"/>
    </source>
</evidence>
<comment type="caution">
    <text evidence="2">The sequence shown here is derived from an EMBL/GenBank/DDBJ whole genome shotgun (WGS) entry which is preliminary data.</text>
</comment>
<dbReference type="AlphaFoldDB" id="A0A2T1LR73"/>
<organism evidence="2 3">
    <name type="scientific">Aphanothece hegewaldii CCALA 016</name>
    <dbReference type="NCBI Taxonomy" id="2107694"/>
    <lineage>
        <taxon>Bacteria</taxon>
        <taxon>Bacillati</taxon>
        <taxon>Cyanobacteriota</taxon>
        <taxon>Cyanophyceae</taxon>
        <taxon>Oscillatoriophycideae</taxon>
        <taxon>Chroococcales</taxon>
        <taxon>Aphanothecaceae</taxon>
        <taxon>Aphanothece</taxon>
    </lineage>
</organism>
<dbReference type="OrthoDB" id="582766at2"/>
<dbReference type="Pfam" id="PF18929">
    <property type="entry name" value="DUF5678"/>
    <property type="match status" value="1"/>
</dbReference>
<dbReference type="InterPro" id="IPR043734">
    <property type="entry name" value="DUF5678"/>
</dbReference>
<feature type="domain" description="DUF5678" evidence="1">
    <location>
        <begin position="28"/>
        <end position="61"/>
    </location>
</feature>
<evidence type="ECO:0000313" key="2">
    <source>
        <dbReference type="EMBL" id="PSF30607.1"/>
    </source>
</evidence>
<dbReference type="RefSeq" id="WP_106459360.1">
    <property type="nucleotide sequence ID" value="NZ_PXOH01000052.1"/>
</dbReference>
<protein>
    <recommendedName>
        <fullName evidence="1">DUF5678 domain-containing protein</fullName>
    </recommendedName>
</protein>
<reference evidence="2 3" key="1">
    <citation type="submission" date="2018-03" db="EMBL/GenBank/DDBJ databases">
        <title>The ancient ancestry and fast evolution of plastids.</title>
        <authorList>
            <person name="Moore K.R."/>
            <person name="Magnabosco C."/>
            <person name="Momper L."/>
            <person name="Gold D.A."/>
            <person name="Bosak T."/>
            <person name="Fournier G.P."/>
        </authorList>
    </citation>
    <scope>NUCLEOTIDE SEQUENCE [LARGE SCALE GENOMIC DNA]</scope>
    <source>
        <strain evidence="2 3">CCALA 016</strain>
    </source>
</reference>
<accession>A0A2T1LR73</accession>
<dbReference type="EMBL" id="PXOH01000052">
    <property type="protein sequence ID" value="PSF30607.1"/>
    <property type="molecule type" value="Genomic_DNA"/>
</dbReference>
<proteinExistence type="predicted"/>
<sequence>MEDNLKTLEKGSQILQQHDQWMAEHLDELIEQYPGKVVAISEGKIVKVGETYQEVYQAFLSSNVEWMPMVISVPYPDEVQEFLL</sequence>
<gene>
    <name evidence="2" type="ORF">C7H19_23595</name>
</gene>
<reference evidence="2 3" key="2">
    <citation type="submission" date="2018-03" db="EMBL/GenBank/DDBJ databases">
        <authorList>
            <person name="Keele B.F."/>
        </authorList>
    </citation>
    <scope>NUCLEOTIDE SEQUENCE [LARGE SCALE GENOMIC DNA]</scope>
    <source>
        <strain evidence="2 3">CCALA 016</strain>
    </source>
</reference>
<name>A0A2T1LR73_9CHRO</name>
<evidence type="ECO:0000313" key="3">
    <source>
        <dbReference type="Proteomes" id="UP000239001"/>
    </source>
</evidence>